<comment type="caution">
    <text evidence="8">The sequence shown here is derived from an EMBL/GenBank/DDBJ whole genome shotgun (WGS) entry which is preliminary data.</text>
</comment>
<dbReference type="InterPro" id="IPR050245">
    <property type="entry name" value="PrsA_foldase"/>
</dbReference>
<protein>
    <recommendedName>
        <fullName evidence="2">peptidylprolyl isomerase</fullName>
        <ecNumber evidence="2">5.2.1.8</ecNumber>
    </recommendedName>
</protein>
<feature type="region of interest" description="Disordered" evidence="6">
    <location>
        <begin position="23"/>
        <end position="58"/>
    </location>
</feature>
<evidence type="ECO:0000256" key="5">
    <source>
        <dbReference type="ARBA" id="ARBA00023235"/>
    </source>
</evidence>
<evidence type="ECO:0000256" key="7">
    <source>
        <dbReference type="SAM" id="SignalP"/>
    </source>
</evidence>
<dbReference type="InterPro" id="IPR027304">
    <property type="entry name" value="Trigger_fact/SurA_dom_sf"/>
</dbReference>
<comment type="catalytic activity">
    <reaction evidence="1">
        <text>[protein]-peptidylproline (omega=180) = [protein]-peptidylproline (omega=0)</text>
        <dbReference type="Rhea" id="RHEA:16237"/>
        <dbReference type="Rhea" id="RHEA-COMP:10747"/>
        <dbReference type="Rhea" id="RHEA-COMP:10748"/>
        <dbReference type="ChEBI" id="CHEBI:83833"/>
        <dbReference type="ChEBI" id="CHEBI:83834"/>
        <dbReference type="EC" id="5.2.1.8"/>
    </reaction>
</comment>
<dbReference type="Pfam" id="PF13624">
    <property type="entry name" value="SurA_N_3"/>
    <property type="match status" value="1"/>
</dbReference>
<dbReference type="PANTHER" id="PTHR47245:SF1">
    <property type="entry name" value="FOLDASE PROTEIN PRSA"/>
    <property type="match status" value="1"/>
</dbReference>
<evidence type="ECO:0000256" key="2">
    <source>
        <dbReference type="ARBA" id="ARBA00013194"/>
    </source>
</evidence>
<keyword evidence="4" id="KW-0697">Rotamase</keyword>
<keyword evidence="3 7" id="KW-0732">Signal</keyword>
<dbReference type="EMBL" id="JBHTGR010000010">
    <property type="protein sequence ID" value="MFC7746855.1"/>
    <property type="molecule type" value="Genomic_DNA"/>
</dbReference>
<organism evidence="8 9">
    <name type="scientific">Lentibacillus kimchii</name>
    <dbReference type="NCBI Taxonomy" id="1542911"/>
    <lineage>
        <taxon>Bacteria</taxon>
        <taxon>Bacillati</taxon>
        <taxon>Bacillota</taxon>
        <taxon>Bacilli</taxon>
        <taxon>Bacillales</taxon>
        <taxon>Bacillaceae</taxon>
        <taxon>Lentibacillus</taxon>
    </lineage>
</organism>
<dbReference type="Proteomes" id="UP001596620">
    <property type="component" value="Unassembled WGS sequence"/>
</dbReference>
<gene>
    <name evidence="8" type="ORF">ACFQU8_06355</name>
</gene>
<keyword evidence="5" id="KW-0413">Isomerase</keyword>
<dbReference type="PROSITE" id="PS51257">
    <property type="entry name" value="PROKAR_LIPOPROTEIN"/>
    <property type="match status" value="1"/>
</dbReference>
<evidence type="ECO:0000256" key="3">
    <source>
        <dbReference type="ARBA" id="ARBA00022729"/>
    </source>
</evidence>
<dbReference type="EC" id="5.2.1.8" evidence="2"/>
<proteinExistence type="predicted"/>
<feature type="chain" id="PRO_5047343910" description="peptidylprolyl isomerase" evidence="7">
    <location>
        <begin position="19"/>
        <end position="260"/>
    </location>
</feature>
<evidence type="ECO:0000313" key="8">
    <source>
        <dbReference type="EMBL" id="MFC7746855.1"/>
    </source>
</evidence>
<dbReference type="PANTHER" id="PTHR47245">
    <property type="entry name" value="PEPTIDYLPROLYL ISOMERASE"/>
    <property type="match status" value="1"/>
</dbReference>
<evidence type="ECO:0000256" key="6">
    <source>
        <dbReference type="SAM" id="MobiDB-lite"/>
    </source>
</evidence>
<feature type="region of interest" description="Disordered" evidence="6">
    <location>
        <begin position="180"/>
        <end position="246"/>
    </location>
</feature>
<feature type="compositionally biased region" description="Basic and acidic residues" evidence="6">
    <location>
        <begin position="210"/>
        <end position="238"/>
    </location>
</feature>
<feature type="compositionally biased region" description="Basic and acidic residues" evidence="6">
    <location>
        <begin position="187"/>
        <end position="201"/>
    </location>
</feature>
<feature type="signal peptide" evidence="7">
    <location>
        <begin position="1"/>
        <end position="18"/>
    </location>
</feature>
<feature type="region of interest" description="Disordered" evidence="6">
    <location>
        <begin position="92"/>
        <end position="132"/>
    </location>
</feature>
<dbReference type="Gene3D" id="1.10.4030.10">
    <property type="entry name" value="Porin chaperone SurA, peptide-binding domain"/>
    <property type="match status" value="1"/>
</dbReference>
<dbReference type="RefSeq" id="WP_382358365.1">
    <property type="nucleotide sequence ID" value="NZ_JBHTGR010000010.1"/>
</dbReference>
<feature type="compositionally biased region" description="Basic and acidic residues" evidence="6">
    <location>
        <begin position="44"/>
        <end position="53"/>
    </location>
</feature>
<name>A0ABW2UWB9_9BACI</name>
<evidence type="ECO:0000313" key="9">
    <source>
        <dbReference type="Proteomes" id="UP001596620"/>
    </source>
</evidence>
<reference evidence="9" key="1">
    <citation type="journal article" date="2019" name="Int. J. Syst. Evol. Microbiol.">
        <title>The Global Catalogue of Microorganisms (GCM) 10K type strain sequencing project: providing services to taxonomists for standard genome sequencing and annotation.</title>
        <authorList>
            <consortium name="The Broad Institute Genomics Platform"/>
            <consortium name="The Broad Institute Genome Sequencing Center for Infectious Disease"/>
            <person name="Wu L."/>
            <person name="Ma J."/>
        </authorList>
    </citation>
    <scope>NUCLEOTIDE SEQUENCE [LARGE SCALE GENOMIC DNA]</scope>
    <source>
        <strain evidence="9">JCM 30234</strain>
    </source>
</reference>
<feature type="compositionally biased region" description="Basic and acidic residues" evidence="6">
    <location>
        <begin position="92"/>
        <end position="104"/>
    </location>
</feature>
<sequence>MKKLIMLLAALSLAVVLAACGDDDDSADKDKDKDTSDNNQSEQASKDMPKPNLDDVPDVVAKVNGEKIKKDEFSKTYKGQFQQMAMRAKISGKDLDQDKMKKQTAEGMVGNKLLTQEADNRDYNVSDEEVDDTLKELSKQQRKDFESTDDFVKALEDQGMDKDKIMSQVKKQVQLDKLIDEESGDLEPSKKEVKNAYDQYKKQQKQINKQKGDDKEKTDIKSFDEKKPDLKKRVERQNRQKATQSIVKDLRDDADVTVNL</sequence>
<keyword evidence="9" id="KW-1185">Reference proteome</keyword>
<dbReference type="SUPFAM" id="SSF109998">
    <property type="entry name" value="Triger factor/SurA peptide-binding domain-like"/>
    <property type="match status" value="1"/>
</dbReference>
<evidence type="ECO:0000256" key="4">
    <source>
        <dbReference type="ARBA" id="ARBA00023110"/>
    </source>
</evidence>
<evidence type="ECO:0000256" key="1">
    <source>
        <dbReference type="ARBA" id="ARBA00000971"/>
    </source>
</evidence>
<accession>A0ABW2UWB9</accession>